<dbReference type="Gene3D" id="2.130.10.10">
    <property type="entry name" value="YVTN repeat-like/Quinoprotein amine dehydrogenase"/>
    <property type="match status" value="2"/>
</dbReference>
<dbReference type="GO" id="GO:0045943">
    <property type="term" value="P:positive regulation of transcription by RNA polymerase I"/>
    <property type="evidence" value="ECO:0007669"/>
    <property type="project" value="TreeGrafter"/>
</dbReference>
<sequence length="572" mass="65334">MATSFKRLLVKDFPRPEIQKDSIEQTYWNDFEFPTVVKEFSAINYVDISPVEPYDALVTSSAKIQIFNGLTNEIKRTSTRSKDNVFGARYRDDGKLMVAGGESGHIQVLDTISRAILRNFRGHTAATRVCTFSSERTRVFSASDDKTVRQWDIPTEKETHTFKGATDYIRCGCNYPKNPEMFLTGSYDHTVKLWDFRSSENHQVLSLDHGAPVESLIVHSVGAICISAGNNYIKVWDLVAGRLLNQFSNHQKTVTTLSFNGDERRLLSGSLDRNVKVYNVHDYSVVATLNYPSPILTMALSRDDSYLVLGMSDGAISLQKRKKVAHVDPVAHLRADNSEYKVKKIHKPVTEDDTGFRPRRPKARPKKNDVIVEYQTFYKKRLMIVDHHLRRFEYQEALKMCMKREDEVVLSLLTELDRRHGLEIALKNQDLPFLIDFINFLSRNISNHIHTATLIPVANLFTDLYMPMLSSEPKFLKHMIKFNRKMKEELKSYEERMKLLGTVEQIFTLMTPPPKIQTSETPQYTDEKEVAGGASSDMENSVEIKEGTASDEVESIRSADIDFAIDHTNIGK</sequence>
<evidence type="ECO:0000313" key="13">
    <source>
        <dbReference type="Proteomes" id="UP000594262"/>
    </source>
</evidence>
<evidence type="ECO:0000256" key="7">
    <source>
        <dbReference type="ARBA" id="ARBA00045437"/>
    </source>
</evidence>
<evidence type="ECO:0000256" key="6">
    <source>
        <dbReference type="ARBA" id="ARBA00023242"/>
    </source>
</evidence>
<keyword evidence="9" id="KW-0175">Coiled coil</keyword>
<name>A0A7M5X330_9CNID</name>
<dbReference type="PROSITE" id="PS50082">
    <property type="entry name" value="WD_REPEATS_2"/>
    <property type="match status" value="3"/>
</dbReference>
<feature type="domain" description="U3 small nucleolar RNA-associated protein 15 C-terminal" evidence="11">
    <location>
        <begin position="364"/>
        <end position="505"/>
    </location>
</feature>
<protein>
    <recommendedName>
        <fullName evidence="2">U3 small nucleolar RNA-associated protein 15 homolog</fullName>
    </recommendedName>
</protein>
<dbReference type="PANTHER" id="PTHR19924">
    <property type="entry name" value="UTP15 U3 SMALL NUCLEOLAR RNA-ASSOCIATED PROTEIN 15 FAMILY MEMBER"/>
    <property type="match status" value="1"/>
</dbReference>
<evidence type="ECO:0000256" key="4">
    <source>
        <dbReference type="ARBA" id="ARBA00022574"/>
    </source>
</evidence>
<dbReference type="GO" id="GO:0005730">
    <property type="term" value="C:nucleolus"/>
    <property type="evidence" value="ECO:0007669"/>
    <property type="project" value="UniProtKB-SubCell"/>
</dbReference>
<evidence type="ECO:0000256" key="1">
    <source>
        <dbReference type="ARBA" id="ARBA00004604"/>
    </source>
</evidence>
<dbReference type="Pfam" id="PF00400">
    <property type="entry name" value="WD40"/>
    <property type="match status" value="4"/>
</dbReference>
<comment type="subcellular location">
    <subcellularLocation>
        <location evidence="1">Nucleus</location>
        <location evidence="1">Nucleolus</location>
    </subcellularLocation>
</comment>
<evidence type="ECO:0000256" key="9">
    <source>
        <dbReference type="SAM" id="Coils"/>
    </source>
</evidence>
<comment type="function">
    <text evidence="7">Ribosome biogenesis factor. Involved in nucleolar processing of pre-18S ribosomal RNA. Required for optimal pre-ribosomal RNA transcription by RNA polymerase I. Part of the small subunit (SSU) processome, first precursor of the small eukaryotic ribosomal subunit. During the assembly of the SSU processome in the nucleolus, many ribosome biogenesis factors, an RNA chaperone and ribosomal proteins associate with the nascent pre-rRNA and work in concert to generate RNA folding, modifications, rearrangements and cleavage as well as targeted degradation of pre-ribosomal RNA by the RNA exosome.</text>
</comment>
<feature type="repeat" description="WD" evidence="8">
    <location>
        <begin position="120"/>
        <end position="161"/>
    </location>
</feature>
<keyword evidence="6" id="KW-0539">Nucleus</keyword>
<dbReference type="InterPro" id="IPR015943">
    <property type="entry name" value="WD40/YVTN_repeat-like_dom_sf"/>
</dbReference>
<evidence type="ECO:0000256" key="5">
    <source>
        <dbReference type="ARBA" id="ARBA00022737"/>
    </source>
</evidence>
<keyword evidence="4 8" id="KW-0853">WD repeat</keyword>
<feature type="region of interest" description="Disordered" evidence="10">
    <location>
        <begin position="514"/>
        <end position="541"/>
    </location>
</feature>
<feature type="repeat" description="WD" evidence="8">
    <location>
        <begin position="247"/>
        <end position="288"/>
    </location>
</feature>
<dbReference type="EnsemblMetazoa" id="CLYHEMT017081.1">
    <property type="protein sequence ID" value="CLYHEMP017081.1"/>
    <property type="gene ID" value="CLYHEMG017081"/>
</dbReference>
<dbReference type="GO" id="GO:0006364">
    <property type="term" value="P:rRNA processing"/>
    <property type="evidence" value="ECO:0007669"/>
    <property type="project" value="UniProtKB-KW"/>
</dbReference>
<dbReference type="InterPro" id="IPR036322">
    <property type="entry name" value="WD40_repeat_dom_sf"/>
</dbReference>
<reference evidence="12" key="1">
    <citation type="submission" date="2021-01" db="UniProtKB">
        <authorList>
            <consortium name="EnsemblMetazoa"/>
        </authorList>
    </citation>
    <scope>IDENTIFICATION</scope>
</reference>
<dbReference type="PROSITE" id="PS50294">
    <property type="entry name" value="WD_REPEATS_REGION"/>
    <property type="match status" value="2"/>
</dbReference>
<dbReference type="PANTHER" id="PTHR19924:SF26">
    <property type="entry name" value="U3 SMALL NUCLEOLAR RNA-ASSOCIATED PROTEIN 15 HOMOLOG"/>
    <property type="match status" value="1"/>
</dbReference>
<organism evidence="12 13">
    <name type="scientific">Clytia hemisphaerica</name>
    <dbReference type="NCBI Taxonomy" id="252671"/>
    <lineage>
        <taxon>Eukaryota</taxon>
        <taxon>Metazoa</taxon>
        <taxon>Cnidaria</taxon>
        <taxon>Hydrozoa</taxon>
        <taxon>Hydroidolina</taxon>
        <taxon>Leptothecata</taxon>
        <taxon>Obeliida</taxon>
        <taxon>Clytiidae</taxon>
        <taxon>Clytia</taxon>
    </lineage>
</organism>
<dbReference type="Proteomes" id="UP000594262">
    <property type="component" value="Unplaced"/>
</dbReference>
<keyword evidence="5" id="KW-0677">Repeat</keyword>
<dbReference type="SUPFAM" id="SSF50978">
    <property type="entry name" value="WD40 repeat-like"/>
    <property type="match status" value="1"/>
</dbReference>
<dbReference type="OrthoDB" id="431715at2759"/>
<evidence type="ECO:0000256" key="3">
    <source>
        <dbReference type="ARBA" id="ARBA00022552"/>
    </source>
</evidence>
<proteinExistence type="predicted"/>
<evidence type="ECO:0000256" key="10">
    <source>
        <dbReference type="SAM" id="MobiDB-lite"/>
    </source>
</evidence>
<keyword evidence="13" id="KW-1185">Reference proteome</keyword>
<dbReference type="PRINTS" id="PR00320">
    <property type="entry name" value="GPROTEINBRPT"/>
</dbReference>
<dbReference type="InterPro" id="IPR020472">
    <property type="entry name" value="WD40_PAC1"/>
</dbReference>
<dbReference type="InterPro" id="IPR001680">
    <property type="entry name" value="WD40_rpt"/>
</dbReference>
<keyword evidence="3" id="KW-0698">rRNA processing</keyword>
<dbReference type="InterPro" id="IPR018983">
    <property type="entry name" value="U3_snoRNA-assocProt_15_C"/>
</dbReference>
<evidence type="ECO:0000256" key="2">
    <source>
        <dbReference type="ARBA" id="ARBA00018260"/>
    </source>
</evidence>
<accession>A0A7M5X330</accession>
<dbReference type="AlphaFoldDB" id="A0A7M5X330"/>
<dbReference type="CDD" id="cd00200">
    <property type="entry name" value="WD40"/>
    <property type="match status" value="1"/>
</dbReference>
<evidence type="ECO:0000256" key="8">
    <source>
        <dbReference type="PROSITE-ProRule" id="PRU00221"/>
    </source>
</evidence>
<evidence type="ECO:0000313" key="12">
    <source>
        <dbReference type="EnsemblMetazoa" id="CLYHEMP017081.1"/>
    </source>
</evidence>
<feature type="coiled-coil region" evidence="9">
    <location>
        <begin position="476"/>
        <end position="503"/>
    </location>
</feature>
<dbReference type="SMART" id="SM00320">
    <property type="entry name" value="WD40"/>
    <property type="match status" value="6"/>
</dbReference>
<evidence type="ECO:0000259" key="11">
    <source>
        <dbReference type="Pfam" id="PF09384"/>
    </source>
</evidence>
<dbReference type="Pfam" id="PF09384">
    <property type="entry name" value="UTP15_C"/>
    <property type="match status" value="1"/>
</dbReference>
<feature type="repeat" description="WD" evidence="8">
    <location>
        <begin position="178"/>
        <end position="204"/>
    </location>
</feature>